<dbReference type="Gene3D" id="3.40.50.720">
    <property type="entry name" value="NAD(P)-binding Rossmann-like Domain"/>
    <property type="match status" value="1"/>
</dbReference>
<protein>
    <recommendedName>
        <fullName evidence="5">Short-chain dehydrogenase</fullName>
    </recommendedName>
</protein>
<evidence type="ECO:0008006" key="5">
    <source>
        <dbReference type="Google" id="ProtNLM"/>
    </source>
</evidence>
<dbReference type="EMBL" id="NAEP01000031">
    <property type="protein sequence ID" value="PDQ35592.1"/>
    <property type="molecule type" value="Genomic_DNA"/>
</dbReference>
<proteinExistence type="inferred from homology"/>
<dbReference type="CDD" id="cd05233">
    <property type="entry name" value="SDR_c"/>
    <property type="match status" value="1"/>
</dbReference>
<dbReference type="SUPFAM" id="SSF51735">
    <property type="entry name" value="NAD(P)-binding Rossmann-fold domains"/>
    <property type="match status" value="1"/>
</dbReference>
<gene>
    <name evidence="3" type="ORF">B5766_05105</name>
</gene>
<organism evidence="3 4">
    <name type="scientific">Candidatus Lumbricidiphila eiseniae</name>
    <dbReference type="NCBI Taxonomy" id="1969409"/>
    <lineage>
        <taxon>Bacteria</taxon>
        <taxon>Bacillati</taxon>
        <taxon>Actinomycetota</taxon>
        <taxon>Actinomycetes</taxon>
        <taxon>Micrococcales</taxon>
        <taxon>Microbacteriaceae</taxon>
        <taxon>Candidatus Lumbricidiphila</taxon>
    </lineage>
</organism>
<evidence type="ECO:0000256" key="2">
    <source>
        <dbReference type="ARBA" id="ARBA00023002"/>
    </source>
</evidence>
<evidence type="ECO:0000313" key="4">
    <source>
        <dbReference type="Proteomes" id="UP000219994"/>
    </source>
</evidence>
<dbReference type="GO" id="GO:0016491">
    <property type="term" value="F:oxidoreductase activity"/>
    <property type="evidence" value="ECO:0007669"/>
    <property type="project" value="UniProtKB-KW"/>
</dbReference>
<sequence>MSELDHTLDFSGIRAVVTGGSHGIGAACATLLRNAGATVIVLDIDAGPEVIVVDLANRAEVAAAAETSMERLGGVDVLVNVAGIFRPSPVRGLSLEAYDATMAVNLTAPVMLMSLFAEPMATQKYGRIVNITSIHAKLSESLSLAYDASKGGLESATRTAALELADAGVLVNAVAPGFVATRMSLVDGQDELNAKPFTDIYVGQGRLPLRRAAQPSEIAHTVAFLASKQNSYITGQVVTIDGGLSARF</sequence>
<dbReference type="AlphaFoldDB" id="A0A2A6FRV0"/>
<accession>A0A2A6FRV0</accession>
<keyword evidence="2" id="KW-0560">Oxidoreductase</keyword>
<dbReference type="InterPro" id="IPR050259">
    <property type="entry name" value="SDR"/>
</dbReference>
<dbReference type="Pfam" id="PF13561">
    <property type="entry name" value="adh_short_C2"/>
    <property type="match status" value="1"/>
</dbReference>
<dbReference type="PANTHER" id="PTHR42879">
    <property type="entry name" value="3-OXOACYL-(ACYL-CARRIER-PROTEIN) REDUCTASE"/>
    <property type="match status" value="1"/>
</dbReference>
<comment type="caution">
    <text evidence="3">The sequence shown here is derived from an EMBL/GenBank/DDBJ whole genome shotgun (WGS) entry which is preliminary data.</text>
</comment>
<comment type="similarity">
    <text evidence="1">Belongs to the short-chain dehydrogenases/reductases (SDR) family.</text>
</comment>
<reference evidence="4" key="1">
    <citation type="submission" date="2017-03" db="EMBL/GenBank/DDBJ databases">
        <authorList>
            <person name="Lund M.B."/>
        </authorList>
    </citation>
    <scope>NUCLEOTIDE SEQUENCE [LARGE SCALE GENOMIC DNA]</scope>
</reference>
<name>A0A2A6FRV0_9MICO</name>
<dbReference type="InterPro" id="IPR002347">
    <property type="entry name" value="SDR_fam"/>
</dbReference>
<dbReference type="FunFam" id="3.40.50.720:FF:000084">
    <property type="entry name" value="Short-chain dehydrogenase reductase"/>
    <property type="match status" value="1"/>
</dbReference>
<dbReference type="PRINTS" id="PR00080">
    <property type="entry name" value="SDRFAMILY"/>
</dbReference>
<dbReference type="PRINTS" id="PR00081">
    <property type="entry name" value="GDHRDH"/>
</dbReference>
<dbReference type="InterPro" id="IPR036291">
    <property type="entry name" value="NAD(P)-bd_dom_sf"/>
</dbReference>
<dbReference type="PANTHER" id="PTHR42879:SF2">
    <property type="entry name" value="3-OXOACYL-[ACYL-CARRIER-PROTEIN] REDUCTASE FABG"/>
    <property type="match status" value="1"/>
</dbReference>
<dbReference type="Proteomes" id="UP000219994">
    <property type="component" value="Unassembled WGS sequence"/>
</dbReference>
<evidence type="ECO:0000256" key="1">
    <source>
        <dbReference type="ARBA" id="ARBA00006484"/>
    </source>
</evidence>
<evidence type="ECO:0000313" key="3">
    <source>
        <dbReference type="EMBL" id="PDQ35592.1"/>
    </source>
</evidence>